<protein>
    <submittedName>
        <fullName evidence="1">Uncharacterized protein</fullName>
    </submittedName>
</protein>
<keyword evidence="2" id="KW-1185">Reference proteome</keyword>
<dbReference type="EMBL" id="LXQA010114569">
    <property type="protein sequence ID" value="MCI19386.1"/>
    <property type="molecule type" value="Genomic_DNA"/>
</dbReference>
<accession>A0A392Q761</accession>
<dbReference type="AlphaFoldDB" id="A0A392Q761"/>
<evidence type="ECO:0000313" key="2">
    <source>
        <dbReference type="Proteomes" id="UP000265520"/>
    </source>
</evidence>
<proteinExistence type="predicted"/>
<reference evidence="1 2" key="1">
    <citation type="journal article" date="2018" name="Front. Plant Sci.">
        <title>Red Clover (Trifolium pratense) and Zigzag Clover (T. medium) - A Picture of Genomic Similarities and Differences.</title>
        <authorList>
            <person name="Dluhosova J."/>
            <person name="Istvanek J."/>
            <person name="Nedelnik J."/>
            <person name="Repkova J."/>
        </authorList>
    </citation>
    <scope>NUCLEOTIDE SEQUENCE [LARGE SCALE GENOMIC DNA]</scope>
    <source>
        <strain evidence="2">cv. 10/8</strain>
        <tissue evidence="1">Leaf</tissue>
    </source>
</reference>
<organism evidence="1 2">
    <name type="scientific">Trifolium medium</name>
    <dbReference type="NCBI Taxonomy" id="97028"/>
    <lineage>
        <taxon>Eukaryota</taxon>
        <taxon>Viridiplantae</taxon>
        <taxon>Streptophyta</taxon>
        <taxon>Embryophyta</taxon>
        <taxon>Tracheophyta</taxon>
        <taxon>Spermatophyta</taxon>
        <taxon>Magnoliopsida</taxon>
        <taxon>eudicotyledons</taxon>
        <taxon>Gunneridae</taxon>
        <taxon>Pentapetalae</taxon>
        <taxon>rosids</taxon>
        <taxon>fabids</taxon>
        <taxon>Fabales</taxon>
        <taxon>Fabaceae</taxon>
        <taxon>Papilionoideae</taxon>
        <taxon>50 kb inversion clade</taxon>
        <taxon>NPAAA clade</taxon>
        <taxon>Hologalegina</taxon>
        <taxon>IRL clade</taxon>
        <taxon>Trifolieae</taxon>
        <taxon>Trifolium</taxon>
    </lineage>
</organism>
<evidence type="ECO:0000313" key="1">
    <source>
        <dbReference type="EMBL" id="MCI19386.1"/>
    </source>
</evidence>
<name>A0A392Q761_9FABA</name>
<comment type="caution">
    <text evidence="1">The sequence shown here is derived from an EMBL/GenBank/DDBJ whole genome shotgun (WGS) entry which is preliminary data.</text>
</comment>
<dbReference type="Proteomes" id="UP000265520">
    <property type="component" value="Unassembled WGS sequence"/>
</dbReference>
<sequence>MADGVTDQGGTDRTIIHDRFQHLDIKASSISNVSLFMARGIATCQGDTRRNTSGTYVVLRDLELVTTGEMLQKLATDRDRFLLEDGGCLTVVLSITDIGNVCLRCQVSNAIRLALALHNDAGGRIIMVIDS</sequence>